<comment type="caution">
    <text evidence="2">The sequence shown here is derived from an EMBL/GenBank/DDBJ whole genome shotgun (WGS) entry which is preliminary data.</text>
</comment>
<name>A0ABS8U6Q3_9SPHI</name>
<feature type="chain" id="PRO_5045915346" description="Lipoprotein" evidence="1">
    <location>
        <begin position="21"/>
        <end position="152"/>
    </location>
</feature>
<protein>
    <recommendedName>
        <fullName evidence="4">Lipoprotein</fullName>
    </recommendedName>
</protein>
<proteinExistence type="predicted"/>
<dbReference type="Proteomes" id="UP001199919">
    <property type="component" value="Unassembled WGS sequence"/>
</dbReference>
<accession>A0ABS8U6Q3</accession>
<sequence length="152" mass="17720">MKRPAILILCVFLFGCTSQKQIIFPPPVLSMTELTDFCDLPNHKNEEVYVRGVYSGVDEYWWVTSFTSKCNQKIPNTDLDIPNKIYLGLDQKLRSKLENVHEYYWNRYAIIDMIGTYDDSNPNGYGHLGQNKARFIVKRIIDIQVVLKKKQP</sequence>
<evidence type="ECO:0008006" key="4">
    <source>
        <dbReference type="Google" id="ProtNLM"/>
    </source>
</evidence>
<reference evidence="2 3" key="1">
    <citation type="submission" date="2021-12" db="EMBL/GenBank/DDBJ databases">
        <title>Mucilaginibacter roseus genome.</title>
        <authorList>
            <person name="Ferreira J.R."/>
            <person name="Newman J.D."/>
        </authorList>
    </citation>
    <scope>NUCLEOTIDE SEQUENCE [LARGE SCALE GENOMIC DNA]</scope>
    <source>
        <strain evidence="2 3">LMG 28454</strain>
    </source>
</reference>
<evidence type="ECO:0000256" key="1">
    <source>
        <dbReference type="SAM" id="SignalP"/>
    </source>
</evidence>
<evidence type="ECO:0000313" key="2">
    <source>
        <dbReference type="EMBL" id="MCD8741549.1"/>
    </source>
</evidence>
<dbReference type="PROSITE" id="PS51257">
    <property type="entry name" value="PROKAR_LIPOPROTEIN"/>
    <property type="match status" value="1"/>
</dbReference>
<organism evidence="2 3">
    <name type="scientific">Mucilaginibacter roseus</name>
    <dbReference type="NCBI Taxonomy" id="1528868"/>
    <lineage>
        <taxon>Bacteria</taxon>
        <taxon>Pseudomonadati</taxon>
        <taxon>Bacteroidota</taxon>
        <taxon>Sphingobacteriia</taxon>
        <taxon>Sphingobacteriales</taxon>
        <taxon>Sphingobacteriaceae</taxon>
        <taxon>Mucilaginibacter</taxon>
    </lineage>
</organism>
<gene>
    <name evidence="2" type="ORF">LT679_13120</name>
</gene>
<keyword evidence="3" id="KW-1185">Reference proteome</keyword>
<feature type="signal peptide" evidence="1">
    <location>
        <begin position="1"/>
        <end position="20"/>
    </location>
</feature>
<keyword evidence="1" id="KW-0732">Signal</keyword>
<dbReference type="EMBL" id="JAJPWV010000003">
    <property type="protein sequence ID" value="MCD8741549.1"/>
    <property type="molecule type" value="Genomic_DNA"/>
</dbReference>
<dbReference type="RefSeq" id="WP_232178049.1">
    <property type="nucleotide sequence ID" value="NZ_JAJPWV010000003.1"/>
</dbReference>
<evidence type="ECO:0000313" key="3">
    <source>
        <dbReference type="Proteomes" id="UP001199919"/>
    </source>
</evidence>